<evidence type="ECO:0000313" key="1">
    <source>
        <dbReference type="EMBL" id="KAF2685377.1"/>
    </source>
</evidence>
<organism evidence="1 2">
    <name type="scientific">Lentithecium fluviatile CBS 122367</name>
    <dbReference type="NCBI Taxonomy" id="1168545"/>
    <lineage>
        <taxon>Eukaryota</taxon>
        <taxon>Fungi</taxon>
        <taxon>Dikarya</taxon>
        <taxon>Ascomycota</taxon>
        <taxon>Pezizomycotina</taxon>
        <taxon>Dothideomycetes</taxon>
        <taxon>Pleosporomycetidae</taxon>
        <taxon>Pleosporales</taxon>
        <taxon>Massarineae</taxon>
        <taxon>Lentitheciaceae</taxon>
        <taxon>Lentithecium</taxon>
    </lineage>
</organism>
<dbReference type="OrthoDB" id="5243686at2759"/>
<sequence>MSVRHTLTWHSRAQLTIYSQPPYFFRIDEIAEHHTAPVVVTSQGHWVPSTVAGANRRMSDGVSGVWWFCNRQQLHQIPNGQLPAGASYHSAFSMYYCAGYGFWVLKGDVTAATNNMVEAWRPLRFEHDGQDYSSYLTNAGQSHTLRCQRPDQHWPQMLLPDIYQTHPMPTHQSYGALKGDLGIFLALIAFSMSKEDLQQYLRSMFLSSRWQVHGLAHGRVNQRGVVVNIYTCPTDWAGGSTSEDLNRYQNGEYNPYYN</sequence>
<accession>A0A6G1J4D0</accession>
<protein>
    <submittedName>
        <fullName evidence="1">Uncharacterized protein</fullName>
    </submittedName>
</protein>
<gene>
    <name evidence="1" type="ORF">K458DRAFT_301218</name>
</gene>
<dbReference type="Proteomes" id="UP000799291">
    <property type="component" value="Unassembled WGS sequence"/>
</dbReference>
<dbReference type="AlphaFoldDB" id="A0A6G1J4D0"/>
<reference evidence="1" key="1">
    <citation type="journal article" date="2020" name="Stud. Mycol.">
        <title>101 Dothideomycetes genomes: a test case for predicting lifestyles and emergence of pathogens.</title>
        <authorList>
            <person name="Haridas S."/>
            <person name="Albert R."/>
            <person name="Binder M."/>
            <person name="Bloem J."/>
            <person name="Labutti K."/>
            <person name="Salamov A."/>
            <person name="Andreopoulos B."/>
            <person name="Baker S."/>
            <person name="Barry K."/>
            <person name="Bills G."/>
            <person name="Bluhm B."/>
            <person name="Cannon C."/>
            <person name="Castanera R."/>
            <person name="Culley D."/>
            <person name="Daum C."/>
            <person name="Ezra D."/>
            <person name="Gonzalez J."/>
            <person name="Henrissat B."/>
            <person name="Kuo A."/>
            <person name="Liang C."/>
            <person name="Lipzen A."/>
            <person name="Lutzoni F."/>
            <person name="Magnuson J."/>
            <person name="Mondo S."/>
            <person name="Nolan M."/>
            <person name="Ohm R."/>
            <person name="Pangilinan J."/>
            <person name="Park H.-J."/>
            <person name="Ramirez L."/>
            <person name="Alfaro M."/>
            <person name="Sun H."/>
            <person name="Tritt A."/>
            <person name="Yoshinaga Y."/>
            <person name="Zwiers L.-H."/>
            <person name="Turgeon B."/>
            <person name="Goodwin S."/>
            <person name="Spatafora J."/>
            <person name="Crous P."/>
            <person name="Grigoriev I."/>
        </authorList>
    </citation>
    <scope>NUCLEOTIDE SEQUENCE</scope>
    <source>
        <strain evidence="1">CBS 122367</strain>
    </source>
</reference>
<keyword evidence="2" id="KW-1185">Reference proteome</keyword>
<name>A0A6G1J4D0_9PLEO</name>
<evidence type="ECO:0000313" key="2">
    <source>
        <dbReference type="Proteomes" id="UP000799291"/>
    </source>
</evidence>
<dbReference type="EMBL" id="MU005579">
    <property type="protein sequence ID" value="KAF2685377.1"/>
    <property type="molecule type" value="Genomic_DNA"/>
</dbReference>
<proteinExistence type="predicted"/>